<gene>
    <name evidence="1" type="ORF">SGQ83_19665</name>
</gene>
<organism evidence="1 2">
    <name type="scientific">Flavobacterium cupriresistens</name>
    <dbReference type="NCBI Taxonomy" id="2893885"/>
    <lineage>
        <taxon>Bacteria</taxon>
        <taxon>Pseudomonadati</taxon>
        <taxon>Bacteroidota</taxon>
        <taxon>Flavobacteriia</taxon>
        <taxon>Flavobacteriales</taxon>
        <taxon>Flavobacteriaceae</taxon>
        <taxon>Flavobacterium</taxon>
    </lineage>
</organism>
<dbReference type="EMBL" id="JAWXVI010000011">
    <property type="protein sequence ID" value="MDX6191582.1"/>
    <property type="molecule type" value="Genomic_DNA"/>
</dbReference>
<accession>A0ABU4RG57</accession>
<name>A0ABU4RG57_9FLAO</name>
<reference evidence="1 2" key="1">
    <citation type="submission" date="2023-11" db="EMBL/GenBank/DDBJ databases">
        <title>Unpublished Manusciprt.</title>
        <authorList>
            <person name="Saticioglu I.B."/>
            <person name="Ay H."/>
            <person name="Ajmi N."/>
            <person name="Altun S."/>
            <person name="Duman M."/>
        </authorList>
    </citation>
    <scope>NUCLEOTIDE SEQUENCE [LARGE SCALE GENOMIC DNA]</scope>
    <source>
        <strain evidence="1 2">Fl-318</strain>
    </source>
</reference>
<keyword evidence="2" id="KW-1185">Reference proteome</keyword>
<sequence>MESKQERLNRRNKAIRTSFEKKTKAQKKWTIEAVIESVAKEFYLSVRTINAVISYEGIYK</sequence>
<proteinExistence type="predicted"/>
<dbReference type="RefSeq" id="WP_230002117.1">
    <property type="nucleotide sequence ID" value="NZ_CP087134.1"/>
</dbReference>
<evidence type="ECO:0000313" key="2">
    <source>
        <dbReference type="Proteomes" id="UP001273350"/>
    </source>
</evidence>
<comment type="caution">
    <text evidence="1">The sequence shown here is derived from an EMBL/GenBank/DDBJ whole genome shotgun (WGS) entry which is preliminary data.</text>
</comment>
<evidence type="ECO:0000313" key="1">
    <source>
        <dbReference type="EMBL" id="MDX6191582.1"/>
    </source>
</evidence>
<protein>
    <submittedName>
        <fullName evidence="1">Uncharacterized protein</fullName>
    </submittedName>
</protein>
<dbReference type="Proteomes" id="UP001273350">
    <property type="component" value="Unassembled WGS sequence"/>
</dbReference>